<dbReference type="Gene3D" id="3.40.50.300">
    <property type="entry name" value="P-loop containing nucleotide triphosphate hydrolases"/>
    <property type="match status" value="1"/>
</dbReference>
<feature type="domain" description="Helicase C-terminal" evidence="5">
    <location>
        <begin position="1"/>
        <end position="58"/>
    </location>
</feature>
<name>A0A0G4F1X4_VITBC</name>
<keyword evidence="2" id="KW-0378">Hydrolase</keyword>
<protein>
    <recommendedName>
        <fullName evidence="5">Helicase C-terminal domain-containing protein</fullName>
    </recommendedName>
</protein>
<accession>A0A0G4F1X4</accession>
<evidence type="ECO:0000256" key="4">
    <source>
        <dbReference type="ARBA" id="ARBA00022840"/>
    </source>
</evidence>
<evidence type="ECO:0000256" key="1">
    <source>
        <dbReference type="ARBA" id="ARBA00022741"/>
    </source>
</evidence>
<proteinExistence type="predicted"/>
<dbReference type="STRING" id="1169540.A0A0G4F1X4"/>
<gene>
    <name evidence="6" type="ORF">Vbra_2202</name>
</gene>
<dbReference type="GO" id="GO:0005524">
    <property type="term" value="F:ATP binding"/>
    <property type="evidence" value="ECO:0007669"/>
    <property type="project" value="UniProtKB-KW"/>
</dbReference>
<dbReference type="SUPFAM" id="SSF52540">
    <property type="entry name" value="P-loop containing nucleoside triphosphate hydrolases"/>
    <property type="match status" value="1"/>
</dbReference>
<keyword evidence="3" id="KW-0347">Helicase</keyword>
<dbReference type="AlphaFoldDB" id="A0A0G4F1X4"/>
<dbReference type="OrthoDB" id="10265785at2759"/>
<sequence length="66" mass="7409">MPKTIEGYIHRIGRTARAGKKGVATSFVTDEDSHLLRDLRIQRSAIPAVTRRSHVSLMRRSVCGTF</sequence>
<evidence type="ECO:0000313" key="7">
    <source>
        <dbReference type="Proteomes" id="UP000041254"/>
    </source>
</evidence>
<keyword evidence="1" id="KW-0547">Nucleotide-binding</keyword>
<dbReference type="Proteomes" id="UP000041254">
    <property type="component" value="Unassembled WGS sequence"/>
</dbReference>
<dbReference type="InterPro" id="IPR050079">
    <property type="entry name" value="DEAD_box_RNA_helicase"/>
</dbReference>
<dbReference type="EMBL" id="CDMY01000361">
    <property type="protein sequence ID" value="CEM05621.1"/>
    <property type="molecule type" value="Genomic_DNA"/>
</dbReference>
<keyword evidence="7" id="KW-1185">Reference proteome</keyword>
<dbReference type="GO" id="GO:0005829">
    <property type="term" value="C:cytosol"/>
    <property type="evidence" value="ECO:0007669"/>
    <property type="project" value="TreeGrafter"/>
</dbReference>
<dbReference type="InterPro" id="IPR027417">
    <property type="entry name" value="P-loop_NTPase"/>
</dbReference>
<organism evidence="6 7">
    <name type="scientific">Vitrella brassicaformis (strain CCMP3155)</name>
    <dbReference type="NCBI Taxonomy" id="1169540"/>
    <lineage>
        <taxon>Eukaryota</taxon>
        <taxon>Sar</taxon>
        <taxon>Alveolata</taxon>
        <taxon>Colpodellida</taxon>
        <taxon>Vitrellaceae</taxon>
        <taxon>Vitrella</taxon>
    </lineage>
</organism>
<reference evidence="6 7" key="1">
    <citation type="submission" date="2014-11" db="EMBL/GenBank/DDBJ databases">
        <authorList>
            <person name="Zhu J."/>
            <person name="Qi W."/>
            <person name="Song R."/>
        </authorList>
    </citation>
    <scope>NUCLEOTIDE SEQUENCE [LARGE SCALE GENOMIC DNA]</scope>
</reference>
<dbReference type="VEuPathDB" id="CryptoDB:Vbra_2202"/>
<dbReference type="PANTHER" id="PTHR47959">
    <property type="entry name" value="ATP-DEPENDENT RNA HELICASE RHLE-RELATED"/>
    <property type="match status" value="1"/>
</dbReference>
<evidence type="ECO:0000259" key="5">
    <source>
        <dbReference type="PROSITE" id="PS51194"/>
    </source>
</evidence>
<evidence type="ECO:0000256" key="2">
    <source>
        <dbReference type="ARBA" id="ARBA00022801"/>
    </source>
</evidence>
<evidence type="ECO:0000313" key="6">
    <source>
        <dbReference type="EMBL" id="CEM05621.1"/>
    </source>
</evidence>
<dbReference type="PROSITE" id="PS51194">
    <property type="entry name" value="HELICASE_CTER"/>
    <property type="match status" value="1"/>
</dbReference>
<keyword evidence="4" id="KW-0067">ATP-binding</keyword>
<dbReference type="PANTHER" id="PTHR47959:SF1">
    <property type="entry name" value="ATP-DEPENDENT RNA HELICASE DBPA"/>
    <property type="match status" value="1"/>
</dbReference>
<dbReference type="GO" id="GO:0003724">
    <property type="term" value="F:RNA helicase activity"/>
    <property type="evidence" value="ECO:0007669"/>
    <property type="project" value="TreeGrafter"/>
</dbReference>
<evidence type="ECO:0000256" key="3">
    <source>
        <dbReference type="ARBA" id="ARBA00022806"/>
    </source>
</evidence>
<dbReference type="GO" id="GO:0016787">
    <property type="term" value="F:hydrolase activity"/>
    <property type="evidence" value="ECO:0007669"/>
    <property type="project" value="UniProtKB-KW"/>
</dbReference>
<dbReference type="InParanoid" id="A0A0G4F1X4"/>
<dbReference type="InterPro" id="IPR001650">
    <property type="entry name" value="Helicase_C-like"/>
</dbReference>